<evidence type="ECO:0000259" key="1">
    <source>
        <dbReference type="PROSITE" id="PS51184"/>
    </source>
</evidence>
<accession>A0A382PZP2</accession>
<dbReference type="AlphaFoldDB" id="A0A382PZP2"/>
<dbReference type="EMBL" id="UINC01110566">
    <property type="protein sequence ID" value="SVC78155.1"/>
    <property type="molecule type" value="Genomic_DNA"/>
</dbReference>
<organism evidence="2">
    <name type="scientific">marine metagenome</name>
    <dbReference type="NCBI Taxonomy" id="408172"/>
    <lineage>
        <taxon>unclassified sequences</taxon>
        <taxon>metagenomes</taxon>
        <taxon>ecological metagenomes</taxon>
    </lineage>
</organism>
<feature type="domain" description="JmjC" evidence="1">
    <location>
        <begin position="96"/>
        <end position="154"/>
    </location>
</feature>
<dbReference type="Gene3D" id="2.60.120.650">
    <property type="entry name" value="Cupin"/>
    <property type="match status" value="1"/>
</dbReference>
<gene>
    <name evidence="2" type="ORF">METZ01_LOCUS331009</name>
</gene>
<reference evidence="2" key="1">
    <citation type="submission" date="2018-05" db="EMBL/GenBank/DDBJ databases">
        <authorList>
            <person name="Lanie J.A."/>
            <person name="Ng W.-L."/>
            <person name="Kazmierczak K.M."/>
            <person name="Andrzejewski T.M."/>
            <person name="Davidsen T.M."/>
            <person name="Wayne K.J."/>
            <person name="Tettelin H."/>
            <person name="Glass J.I."/>
            <person name="Rusch D."/>
            <person name="Podicherti R."/>
            <person name="Tsui H.-C.T."/>
            <person name="Winkler M.E."/>
        </authorList>
    </citation>
    <scope>NUCLEOTIDE SEQUENCE</scope>
</reference>
<protein>
    <recommendedName>
        <fullName evidence="1">JmjC domain-containing protein</fullName>
    </recommendedName>
</protein>
<dbReference type="InterPro" id="IPR003347">
    <property type="entry name" value="JmjC_dom"/>
</dbReference>
<proteinExistence type="predicted"/>
<feature type="non-terminal residue" evidence="2">
    <location>
        <position position="154"/>
    </location>
</feature>
<evidence type="ECO:0000313" key="2">
    <source>
        <dbReference type="EMBL" id="SVC78155.1"/>
    </source>
</evidence>
<dbReference type="PROSITE" id="PS51184">
    <property type="entry name" value="JMJC"/>
    <property type="match status" value="1"/>
</dbReference>
<dbReference type="Pfam" id="PF08007">
    <property type="entry name" value="JmjC_2"/>
    <property type="match status" value="1"/>
</dbReference>
<name>A0A382PZP2_9ZZZZ</name>
<dbReference type="SUPFAM" id="SSF51197">
    <property type="entry name" value="Clavaminate synthase-like"/>
    <property type="match status" value="1"/>
</dbReference>
<sequence length="154" mass="17985">MIHFGNISQKQFLQEYWQKKPLLIKNALPNFICPLSPEELAGLSCEEEFESRLVTGSTNNNIWKITNGPFDETTFSKLPKKEWTLLVQGVDRYIEDIYQLVNEFDFIPRWRFDDVMISYAALGGSVGPHYDYYDVFLLQGSGKRRWMISTQDCN</sequence>